<organism evidence="1 2">
    <name type="scientific">Roseateles terrae</name>
    <dbReference type="NCBI Taxonomy" id="431060"/>
    <lineage>
        <taxon>Bacteria</taxon>
        <taxon>Pseudomonadati</taxon>
        <taxon>Pseudomonadota</taxon>
        <taxon>Betaproteobacteria</taxon>
        <taxon>Burkholderiales</taxon>
        <taxon>Sphaerotilaceae</taxon>
        <taxon>Roseateles</taxon>
    </lineage>
</organism>
<reference evidence="1 2" key="1">
    <citation type="submission" date="2020-08" db="EMBL/GenBank/DDBJ databases">
        <title>Genomic Encyclopedia of Type Strains, Phase III (KMG-III): the genomes of soil and plant-associated and newly described type strains.</title>
        <authorList>
            <person name="Whitman W."/>
        </authorList>
    </citation>
    <scope>NUCLEOTIDE SEQUENCE [LARGE SCALE GENOMIC DNA]</scope>
    <source>
        <strain evidence="1 2">CECT 7247</strain>
    </source>
</reference>
<dbReference type="Pfam" id="PF04339">
    <property type="entry name" value="FemAB_like"/>
    <property type="match status" value="1"/>
</dbReference>
<comment type="caution">
    <text evidence="1">The sequence shown here is derived from an EMBL/GenBank/DDBJ whole genome shotgun (WGS) entry which is preliminary data.</text>
</comment>
<dbReference type="PANTHER" id="PTHR47017">
    <property type="entry name" value="ACYL-COA"/>
    <property type="match status" value="1"/>
</dbReference>
<dbReference type="Gene3D" id="3.40.630.30">
    <property type="match status" value="1"/>
</dbReference>
<dbReference type="RefSeq" id="WP_088454616.1">
    <property type="nucleotide sequence ID" value="NZ_JACHXO010000007.1"/>
</dbReference>
<dbReference type="SUPFAM" id="SSF55729">
    <property type="entry name" value="Acyl-CoA N-acyltransferases (Nat)"/>
    <property type="match status" value="1"/>
</dbReference>
<dbReference type="InterPro" id="IPR007434">
    <property type="entry name" value="FemAB-like"/>
</dbReference>
<sequence length="393" mass="44645">MTTTSTAAPLIRVDDDLSALPQEAWNGLLASSPLPSPFMRLEYLRAMQASGSAVAKTGWQAQFLSVWEGEELLAACPAYLKSHSYGEYVFDWAWADAYQRHGLDYYPKLLVAVPFTPVPGSRLLARNDEARAWLVKGLRALTQRLELSSVHVLFGDPKDQAALAEDGWLPRQQVQFHWTGDGTPRSFADYLQTLQREKRKKIQQEQRKVAEAGIRFEALRGRAITQEDWDFFYECYTLTYLAHRNKPYLKRDFFARMAADLPEQWLMFVARDEQGERVAASLVAIDEGQRAAYGRYWGATRYIPNLHFDACYYQPLAWCLANGWQRFEGGAQGEHKMARGLLPVSTHSSHWLAHPQFREAVAEFLAQEGDAMGEYIDELERHQPFKAGGAGTA</sequence>
<evidence type="ECO:0008006" key="3">
    <source>
        <dbReference type="Google" id="ProtNLM"/>
    </source>
</evidence>
<protein>
    <recommendedName>
        <fullName evidence="3">GNAT family N-acetyltransferase</fullName>
    </recommendedName>
</protein>
<dbReference type="EMBL" id="JACHXO010000007">
    <property type="protein sequence ID" value="MBB3196426.1"/>
    <property type="molecule type" value="Genomic_DNA"/>
</dbReference>
<evidence type="ECO:0000313" key="1">
    <source>
        <dbReference type="EMBL" id="MBB3196426.1"/>
    </source>
</evidence>
<evidence type="ECO:0000313" key="2">
    <source>
        <dbReference type="Proteomes" id="UP000574369"/>
    </source>
</evidence>
<proteinExistence type="predicted"/>
<dbReference type="InterPro" id="IPR016181">
    <property type="entry name" value="Acyl_CoA_acyltransferase"/>
</dbReference>
<name>A0ABR6GXD9_9BURK</name>
<keyword evidence="2" id="KW-1185">Reference proteome</keyword>
<accession>A0ABR6GXD9</accession>
<dbReference type="Proteomes" id="UP000574369">
    <property type="component" value="Unassembled WGS sequence"/>
</dbReference>
<dbReference type="PANTHER" id="PTHR47017:SF1">
    <property type="entry name" value="ACYL-COA"/>
    <property type="match status" value="1"/>
</dbReference>
<gene>
    <name evidence="1" type="ORF">FHS28_003838</name>
</gene>